<dbReference type="PANTHER" id="PTHR33164:SF43">
    <property type="entry name" value="HTH-TYPE TRANSCRIPTIONAL REPRESSOR YETL"/>
    <property type="match status" value="1"/>
</dbReference>
<dbReference type="EMBL" id="JAQNDM010000002">
    <property type="protein sequence ID" value="MDC0713524.1"/>
    <property type="molecule type" value="Genomic_DNA"/>
</dbReference>
<dbReference type="CDD" id="cd00090">
    <property type="entry name" value="HTH_ARSR"/>
    <property type="match status" value="1"/>
</dbReference>
<protein>
    <submittedName>
        <fullName evidence="2">MarR family transcriptional regulator</fullName>
    </submittedName>
</protein>
<dbReference type="SMART" id="SM00529">
    <property type="entry name" value="HTH_DTXR"/>
    <property type="match status" value="1"/>
</dbReference>
<proteinExistence type="predicted"/>
<gene>
    <name evidence="2" type="ORF">POL68_33980</name>
</gene>
<dbReference type="SUPFAM" id="SSF46785">
    <property type="entry name" value="Winged helix' DNA-binding domain"/>
    <property type="match status" value="1"/>
</dbReference>
<dbReference type="PRINTS" id="PR00598">
    <property type="entry name" value="HTHMARR"/>
</dbReference>
<evidence type="ECO:0000259" key="1">
    <source>
        <dbReference type="PROSITE" id="PS50995"/>
    </source>
</evidence>
<dbReference type="PROSITE" id="PS50995">
    <property type="entry name" value="HTH_MARR_2"/>
    <property type="match status" value="1"/>
</dbReference>
<dbReference type="SMART" id="SM00347">
    <property type="entry name" value="HTH_MARR"/>
    <property type="match status" value="1"/>
</dbReference>
<dbReference type="InterPro" id="IPR000835">
    <property type="entry name" value="HTH_MarR-typ"/>
</dbReference>
<dbReference type="InterPro" id="IPR011991">
    <property type="entry name" value="ArsR-like_HTH"/>
</dbReference>
<dbReference type="Pfam" id="PF12802">
    <property type="entry name" value="MarR_2"/>
    <property type="match status" value="1"/>
</dbReference>
<accession>A0ABT5DIW9</accession>
<keyword evidence="3" id="KW-1185">Reference proteome</keyword>
<name>A0ABT5DIW9_9BACT</name>
<dbReference type="InterPro" id="IPR036388">
    <property type="entry name" value="WH-like_DNA-bd_sf"/>
</dbReference>
<dbReference type="RefSeq" id="WP_272143841.1">
    <property type="nucleotide sequence ID" value="NZ_JAQNDM010000002.1"/>
</dbReference>
<feature type="domain" description="HTH marR-type" evidence="1">
    <location>
        <begin position="9"/>
        <end position="141"/>
    </location>
</feature>
<reference evidence="2 3" key="1">
    <citation type="submission" date="2022-11" db="EMBL/GenBank/DDBJ databases">
        <title>Minimal conservation of predation-associated metabolite biosynthetic gene clusters underscores biosynthetic potential of Myxococcota including descriptions for ten novel species: Archangium lansinium sp. nov., Myxococcus landrumus sp. nov., Nannocystis bai.</title>
        <authorList>
            <person name="Ahearne A."/>
            <person name="Stevens C."/>
            <person name="Dowd S."/>
        </authorList>
    </citation>
    <scope>NUCLEOTIDE SEQUENCE [LARGE SCALE GENOMIC DNA]</scope>
    <source>
        <strain evidence="2 3">NCWAL01</strain>
    </source>
</reference>
<dbReference type="InterPro" id="IPR039422">
    <property type="entry name" value="MarR/SlyA-like"/>
</dbReference>
<organism evidence="2 3">
    <name type="scientific">Stigmatella ashevillensis</name>
    <dbReference type="NCBI Taxonomy" id="2995309"/>
    <lineage>
        <taxon>Bacteria</taxon>
        <taxon>Pseudomonadati</taxon>
        <taxon>Myxococcota</taxon>
        <taxon>Myxococcia</taxon>
        <taxon>Myxococcales</taxon>
        <taxon>Cystobacterineae</taxon>
        <taxon>Archangiaceae</taxon>
        <taxon>Stigmatella</taxon>
    </lineage>
</organism>
<evidence type="ECO:0000313" key="2">
    <source>
        <dbReference type="EMBL" id="MDC0713524.1"/>
    </source>
</evidence>
<dbReference type="InterPro" id="IPR022689">
    <property type="entry name" value="Iron_dep_repressor"/>
</dbReference>
<dbReference type="PANTHER" id="PTHR33164">
    <property type="entry name" value="TRANSCRIPTIONAL REGULATOR, MARR FAMILY"/>
    <property type="match status" value="1"/>
</dbReference>
<dbReference type="InterPro" id="IPR036390">
    <property type="entry name" value="WH_DNA-bd_sf"/>
</dbReference>
<dbReference type="Gene3D" id="1.10.10.10">
    <property type="entry name" value="Winged helix-like DNA-binding domain superfamily/Winged helix DNA-binding domain"/>
    <property type="match status" value="1"/>
</dbReference>
<dbReference type="Proteomes" id="UP001221838">
    <property type="component" value="Unassembled WGS sequence"/>
</dbReference>
<sequence>MDASSPRGGAMIGARLRRLSERIDGEASSVYRAHGIDFEQRWFGVLNQLSLGGPLTVSQLAERLGITHASVSQTRQSLEKAGLVKGAVTPGDARSRSLALTARGRALVERLRPMWRAFEAAALELDTEAGGVAEALGRLEAALDRRSLVERIGDRWGVPDRDGEESA</sequence>
<comment type="caution">
    <text evidence="2">The sequence shown here is derived from an EMBL/GenBank/DDBJ whole genome shotgun (WGS) entry which is preliminary data.</text>
</comment>
<evidence type="ECO:0000313" key="3">
    <source>
        <dbReference type="Proteomes" id="UP001221838"/>
    </source>
</evidence>